<evidence type="ECO:0000313" key="2">
    <source>
        <dbReference type="Proteomes" id="UP001215598"/>
    </source>
</evidence>
<dbReference type="EMBL" id="JARKIB010000042">
    <property type="protein sequence ID" value="KAJ7758354.1"/>
    <property type="molecule type" value="Genomic_DNA"/>
</dbReference>
<name>A0AAD7JAT9_9AGAR</name>
<gene>
    <name evidence="1" type="ORF">B0H16DRAFT_1885345</name>
</gene>
<dbReference type="Proteomes" id="UP001215598">
    <property type="component" value="Unassembled WGS sequence"/>
</dbReference>
<comment type="caution">
    <text evidence="1">The sequence shown here is derived from an EMBL/GenBank/DDBJ whole genome shotgun (WGS) entry which is preliminary data.</text>
</comment>
<evidence type="ECO:0000313" key="1">
    <source>
        <dbReference type="EMBL" id="KAJ7758354.1"/>
    </source>
</evidence>
<dbReference type="Gene3D" id="1.20.1280.50">
    <property type="match status" value="1"/>
</dbReference>
<reference evidence="1" key="1">
    <citation type="submission" date="2023-03" db="EMBL/GenBank/DDBJ databases">
        <title>Massive genome expansion in bonnet fungi (Mycena s.s.) driven by repeated elements and novel gene families across ecological guilds.</title>
        <authorList>
            <consortium name="Lawrence Berkeley National Laboratory"/>
            <person name="Harder C.B."/>
            <person name="Miyauchi S."/>
            <person name="Viragh M."/>
            <person name="Kuo A."/>
            <person name="Thoen E."/>
            <person name="Andreopoulos B."/>
            <person name="Lu D."/>
            <person name="Skrede I."/>
            <person name="Drula E."/>
            <person name="Henrissat B."/>
            <person name="Morin E."/>
            <person name="Kohler A."/>
            <person name="Barry K."/>
            <person name="LaButti K."/>
            <person name="Morin E."/>
            <person name="Salamov A."/>
            <person name="Lipzen A."/>
            <person name="Mereny Z."/>
            <person name="Hegedus B."/>
            <person name="Baldrian P."/>
            <person name="Stursova M."/>
            <person name="Weitz H."/>
            <person name="Taylor A."/>
            <person name="Grigoriev I.V."/>
            <person name="Nagy L.G."/>
            <person name="Martin F."/>
            <person name="Kauserud H."/>
        </authorList>
    </citation>
    <scope>NUCLEOTIDE SEQUENCE</scope>
    <source>
        <strain evidence="1">CBHHK182m</strain>
    </source>
</reference>
<organism evidence="1 2">
    <name type="scientific">Mycena metata</name>
    <dbReference type="NCBI Taxonomy" id="1033252"/>
    <lineage>
        <taxon>Eukaryota</taxon>
        <taxon>Fungi</taxon>
        <taxon>Dikarya</taxon>
        <taxon>Basidiomycota</taxon>
        <taxon>Agaricomycotina</taxon>
        <taxon>Agaricomycetes</taxon>
        <taxon>Agaricomycetidae</taxon>
        <taxon>Agaricales</taxon>
        <taxon>Marasmiineae</taxon>
        <taxon>Mycenaceae</taxon>
        <taxon>Mycena</taxon>
    </lineage>
</organism>
<accession>A0AAD7JAT9</accession>
<dbReference type="AlphaFoldDB" id="A0AAD7JAT9"/>
<sequence>MATDTNVAELMQVQMGVDKIPDARYQALLNSNEPPMDSKYPFVQSVLLSQRNRLAQHDDSVSEPQGHAQGRESVVESVARHAAILSPVRRMPSEILCEIFSSTLLPDWQLLDRGRIDLQDSPWSLSHTCSRWREIALGLPSLWSFIAIDCDILDNPLAAYPLGLLRVQLERASQLRIHFDASHSHSSHQIALLELLVEYSSLWVDANLTLLSELLPVIAALRNRVPLLRGLWLKWGKPNQVYRQPLPVTAIDCFEDAPSLRSVSSLLEAYPRVSLPAHQLTRYQLNGTWQTHVDILRAAPNLVEARVHLVEDYSAHTVSGGVIELPSLRLLCTSHSDILNSLKLPALRELGLIITSDRETSLQIAEMVMRSSCTLRELWAVGLSGEMVLTILRKNQGIERFVNIATDSADGATDIISALSARDASGTFTLGPQLQSVFFALEHSPIDYDLYIDMLSARWTGVYTRTVGVGLDQSHHQYT</sequence>
<protein>
    <recommendedName>
        <fullName evidence="3">F-box domain-containing protein</fullName>
    </recommendedName>
</protein>
<proteinExistence type="predicted"/>
<keyword evidence="2" id="KW-1185">Reference proteome</keyword>
<evidence type="ECO:0008006" key="3">
    <source>
        <dbReference type="Google" id="ProtNLM"/>
    </source>
</evidence>